<evidence type="ECO:0000256" key="2">
    <source>
        <dbReference type="ARBA" id="ARBA00009399"/>
    </source>
</evidence>
<dbReference type="GO" id="GO:0000271">
    <property type="term" value="P:polysaccharide biosynthetic process"/>
    <property type="evidence" value="ECO:0007669"/>
    <property type="project" value="InterPro"/>
</dbReference>
<dbReference type="RefSeq" id="WP_164840406.1">
    <property type="nucleotide sequence ID" value="NZ_CP013233.1"/>
</dbReference>
<evidence type="ECO:0000313" key="9">
    <source>
        <dbReference type="Proteomes" id="UP000071778"/>
    </source>
</evidence>
<dbReference type="GO" id="GO:0005886">
    <property type="term" value="C:plasma membrane"/>
    <property type="evidence" value="ECO:0007669"/>
    <property type="project" value="TreeGrafter"/>
</dbReference>
<comment type="similarity">
    <text evidence="2">Belongs to the GtrA family.</text>
</comment>
<dbReference type="PANTHER" id="PTHR38459">
    <property type="entry name" value="PROPHAGE BACTOPRENOL-LINKED GLUCOSE TRANSLOCASE HOMOLOG"/>
    <property type="match status" value="1"/>
</dbReference>
<dbReference type="InterPro" id="IPR051401">
    <property type="entry name" value="GtrA_CellWall_Glycosyl"/>
</dbReference>
<gene>
    <name evidence="8" type="ORF">CAter282_0584</name>
</gene>
<evidence type="ECO:0000256" key="4">
    <source>
        <dbReference type="ARBA" id="ARBA00022989"/>
    </source>
</evidence>
<comment type="subcellular location">
    <subcellularLocation>
        <location evidence="1">Membrane</location>
        <topology evidence="1">Multi-pass membrane protein</topology>
    </subcellularLocation>
</comment>
<keyword evidence="4 6" id="KW-1133">Transmembrane helix</keyword>
<name>A0A127QEH6_9BURK</name>
<reference evidence="8 9" key="1">
    <citation type="submission" date="2015-11" db="EMBL/GenBank/DDBJ databases">
        <title>Exploring the genomic traits of fungus-feeding bacterial genus Collimonas.</title>
        <authorList>
            <person name="Song C."/>
            <person name="Schmidt R."/>
            <person name="de Jager V."/>
            <person name="Krzyzanowska D."/>
            <person name="Jongedijk E."/>
            <person name="Cankar K."/>
            <person name="Beekwilder J."/>
            <person name="van Veen A."/>
            <person name="de Boer W."/>
            <person name="van Veen J.A."/>
            <person name="Garbeva P."/>
        </authorList>
    </citation>
    <scope>NUCLEOTIDE SEQUENCE [LARGE SCALE GENOMIC DNA]</scope>
    <source>
        <strain evidence="8 9">Ter282</strain>
    </source>
</reference>
<evidence type="ECO:0000256" key="3">
    <source>
        <dbReference type="ARBA" id="ARBA00022692"/>
    </source>
</evidence>
<dbReference type="PANTHER" id="PTHR38459:SF1">
    <property type="entry name" value="PROPHAGE BACTOPRENOL-LINKED GLUCOSE TRANSLOCASE HOMOLOG"/>
    <property type="match status" value="1"/>
</dbReference>
<dbReference type="Proteomes" id="UP000071778">
    <property type="component" value="Chromosome"/>
</dbReference>
<keyword evidence="9" id="KW-1185">Reference proteome</keyword>
<feature type="transmembrane region" description="Helical" evidence="6">
    <location>
        <begin position="91"/>
        <end position="110"/>
    </location>
</feature>
<evidence type="ECO:0000256" key="1">
    <source>
        <dbReference type="ARBA" id="ARBA00004141"/>
    </source>
</evidence>
<dbReference type="PATRIC" id="fig|279058.17.peg.633"/>
<keyword evidence="3 6" id="KW-0812">Transmembrane</keyword>
<evidence type="ECO:0000256" key="5">
    <source>
        <dbReference type="ARBA" id="ARBA00023136"/>
    </source>
</evidence>
<organism evidence="8 9">
    <name type="scientific">Collimonas arenae</name>
    <dbReference type="NCBI Taxonomy" id="279058"/>
    <lineage>
        <taxon>Bacteria</taxon>
        <taxon>Pseudomonadati</taxon>
        <taxon>Pseudomonadota</taxon>
        <taxon>Betaproteobacteria</taxon>
        <taxon>Burkholderiales</taxon>
        <taxon>Oxalobacteraceae</taxon>
        <taxon>Collimonas</taxon>
    </lineage>
</organism>
<dbReference type="EMBL" id="CP013235">
    <property type="protein sequence ID" value="AMP08394.1"/>
    <property type="molecule type" value="Genomic_DNA"/>
</dbReference>
<sequence>MRKLMGDMRDAESVAAASRLSLLQFVVFAVVGATGTLIHYAILLSLVELLGRSAMVGTIAGSIAGAVWNFFLNHRLTFKSQQQFHQTAPRFFLIAAVSLALNAGLMYLLVERFRVNYLIAQLAVTVFILCVNYISNALWTFNRSAK</sequence>
<evidence type="ECO:0000259" key="7">
    <source>
        <dbReference type="Pfam" id="PF04138"/>
    </source>
</evidence>
<feature type="transmembrane region" description="Helical" evidence="6">
    <location>
        <begin position="116"/>
        <end position="139"/>
    </location>
</feature>
<accession>A0A127QEH6</accession>
<dbReference type="AlphaFoldDB" id="A0A127QEH6"/>
<proteinExistence type="inferred from homology"/>
<dbReference type="InterPro" id="IPR007267">
    <property type="entry name" value="GtrA_DPMS_TM"/>
</dbReference>
<dbReference type="Pfam" id="PF04138">
    <property type="entry name" value="GtrA_DPMS_TM"/>
    <property type="match status" value="1"/>
</dbReference>
<feature type="transmembrane region" description="Helical" evidence="6">
    <location>
        <begin position="20"/>
        <end position="43"/>
    </location>
</feature>
<keyword evidence="5 6" id="KW-0472">Membrane</keyword>
<feature type="transmembrane region" description="Helical" evidence="6">
    <location>
        <begin position="49"/>
        <end position="71"/>
    </location>
</feature>
<evidence type="ECO:0000256" key="6">
    <source>
        <dbReference type="SAM" id="Phobius"/>
    </source>
</evidence>
<evidence type="ECO:0000313" key="8">
    <source>
        <dbReference type="EMBL" id="AMP08394.1"/>
    </source>
</evidence>
<protein>
    <submittedName>
        <fullName evidence="8">GtrA-like family protein</fullName>
    </submittedName>
</protein>
<feature type="domain" description="GtrA/DPMS transmembrane" evidence="7">
    <location>
        <begin position="28"/>
        <end position="141"/>
    </location>
</feature>